<dbReference type="PROSITE" id="PS00194">
    <property type="entry name" value="THIOREDOXIN_1"/>
    <property type="match status" value="1"/>
</dbReference>
<dbReference type="PANTHER" id="PTHR45883">
    <property type="entry name" value="HSC70-INTERACTING PROTEIN"/>
    <property type="match status" value="1"/>
</dbReference>
<dbReference type="SUPFAM" id="SSF48452">
    <property type="entry name" value="TPR-like"/>
    <property type="match status" value="1"/>
</dbReference>
<name>A0ABD1GCZ5_SALDI</name>
<organism evidence="7 8">
    <name type="scientific">Salvia divinorum</name>
    <name type="common">Maria pastora</name>
    <name type="synonym">Diviner's sage</name>
    <dbReference type="NCBI Taxonomy" id="28513"/>
    <lineage>
        <taxon>Eukaryota</taxon>
        <taxon>Viridiplantae</taxon>
        <taxon>Streptophyta</taxon>
        <taxon>Embryophyta</taxon>
        <taxon>Tracheophyta</taxon>
        <taxon>Spermatophyta</taxon>
        <taxon>Magnoliopsida</taxon>
        <taxon>eudicotyledons</taxon>
        <taxon>Gunneridae</taxon>
        <taxon>Pentapetalae</taxon>
        <taxon>asterids</taxon>
        <taxon>lamiids</taxon>
        <taxon>Lamiales</taxon>
        <taxon>Lamiaceae</taxon>
        <taxon>Nepetoideae</taxon>
        <taxon>Mentheae</taxon>
        <taxon>Salviinae</taxon>
        <taxon>Salvia</taxon>
        <taxon>Salvia subgen. Calosphace</taxon>
    </lineage>
</organism>
<sequence length="330" mass="36921">MKGKMLRSKYRKTVESNKDKAHSLEVEIVESDVELDDSDVVEPDYDPPLQMGDPSVEVSEDDQEDALVQKAMAMDAFLAGNLDKAISFLTEAVVLDPNSAMLYASRASVLVKLKKPNAAIRDADASLKINDELGRGYKARGMAKGMLGLWDAAARDLLMASKFDFDEEATVMLKKVESNRKKIIEHRQKYEKLRKAREQGKAELGRLRKEAENEFASLLKDGKVIRVASAKDLKIKLNSAAKTSRLAIVYFTAAWCGPCVHISPIYTKLASKYPKGVFLQVDIDEAREAAAEWRIASIPSFYLWKDGRVVDEELQMSMNSLDKMILEHTA</sequence>
<accession>A0ABD1GCZ5</accession>
<dbReference type="InterPro" id="IPR013766">
    <property type="entry name" value="Thioredoxin_domain"/>
</dbReference>
<feature type="region of interest" description="Disordered" evidence="5">
    <location>
        <begin position="1"/>
        <end position="21"/>
    </location>
</feature>
<comment type="caution">
    <text evidence="7">The sequence shown here is derived from an EMBL/GenBank/DDBJ whole genome shotgun (WGS) entry which is preliminary data.</text>
</comment>
<dbReference type="PROSITE" id="PS50005">
    <property type="entry name" value="TPR"/>
    <property type="match status" value="1"/>
</dbReference>
<dbReference type="SMART" id="SM00028">
    <property type="entry name" value="TPR"/>
    <property type="match status" value="3"/>
</dbReference>
<dbReference type="Gene3D" id="1.25.40.10">
    <property type="entry name" value="Tetratricopeptide repeat domain"/>
    <property type="match status" value="1"/>
</dbReference>
<keyword evidence="1" id="KW-0677">Repeat</keyword>
<protein>
    <recommendedName>
        <fullName evidence="6">Thioredoxin domain-containing protein</fullName>
    </recommendedName>
</protein>
<dbReference type="InterPro" id="IPR019734">
    <property type="entry name" value="TPR_rpt"/>
</dbReference>
<dbReference type="PROSITE" id="PS51352">
    <property type="entry name" value="THIOREDOXIN_2"/>
    <property type="match status" value="1"/>
</dbReference>
<dbReference type="CDD" id="cd02947">
    <property type="entry name" value="TRX_family"/>
    <property type="match status" value="1"/>
</dbReference>
<feature type="repeat" description="TPR" evidence="3">
    <location>
        <begin position="66"/>
        <end position="99"/>
    </location>
</feature>
<evidence type="ECO:0000256" key="2">
    <source>
        <dbReference type="ARBA" id="ARBA00022803"/>
    </source>
</evidence>
<evidence type="ECO:0000256" key="1">
    <source>
        <dbReference type="ARBA" id="ARBA00022737"/>
    </source>
</evidence>
<feature type="compositionally biased region" description="Basic residues" evidence="5">
    <location>
        <begin position="1"/>
        <end position="11"/>
    </location>
</feature>
<dbReference type="AlphaFoldDB" id="A0ABD1GCZ5"/>
<dbReference type="PANTHER" id="PTHR45883:SF7">
    <property type="entry name" value="TPR REPEAT-CONTAINING THIOREDOXIN TDX"/>
    <property type="match status" value="1"/>
</dbReference>
<dbReference type="InterPro" id="IPR011990">
    <property type="entry name" value="TPR-like_helical_dom_sf"/>
</dbReference>
<feature type="region of interest" description="Disordered" evidence="5">
    <location>
        <begin position="36"/>
        <end position="60"/>
    </location>
</feature>
<dbReference type="InterPro" id="IPR017937">
    <property type="entry name" value="Thioredoxin_CS"/>
</dbReference>
<evidence type="ECO:0000256" key="3">
    <source>
        <dbReference type="PROSITE-ProRule" id="PRU00339"/>
    </source>
</evidence>
<gene>
    <name evidence="7" type="ORF">AAHA92_26118</name>
</gene>
<feature type="compositionally biased region" description="Basic and acidic residues" evidence="5">
    <location>
        <begin position="12"/>
        <end position="21"/>
    </location>
</feature>
<dbReference type="GO" id="GO:0006950">
    <property type="term" value="P:response to stress"/>
    <property type="evidence" value="ECO:0007669"/>
    <property type="project" value="UniProtKB-ARBA"/>
</dbReference>
<dbReference type="Gene3D" id="3.40.30.10">
    <property type="entry name" value="Glutaredoxin"/>
    <property type="match status" value="1"/>
</dbReference>
<evidence type="ECO:0000256" key="4">
    <source>
        <dbReference type="SAM" id="Coils"/>
    </source>
</evidence>
<keyword evidence="8" id="KW-1185">Reference proteome</keyword>
<dbReference type="FunFam" id="1.25.40.10:FF:000112">
    <property type="entry name" value="FAM10 family protein"/>
    <property type="match status" value="1"/>
</dbReference>
<feature type="compositionally biased region" description="Acidic residues" evidence="5">
    <location>
        <begin position="36"/>
        <end position="45"/>
    </location>
</feature>
<proteinExistence type="predicted"/>
<dbReference type="Pfam" id="PF00085">
    <property type="entry name" value="Thioredoxin"/>
    <property type="match status" value="1"/>
</dbReference>
<evidence type="ECO:0000313" key="8">
    <source>
        <dbReference type="Proteomes" id="UP001567538"/>
    </source>
</evidence>
<evidence type="ECO:0000259" key="6">
    <source>
        <dbReference type="PROSITE" id="PS51352"/>
    </source>
</evidence>
<keyword evidence="2 3" id="KW-0802">TPR repeat</keyword>
<dbReference type="InterPro" id="IPR036249">
    <property type="entry name" value="Thioredoxin-like_sf"/>
</dbReference>
<evidence type="ECO:0000313" key="7">
    <source>
        <dbReference type="EMBL" id="KAL1541971.1"/>
    </source>
</evidence>
<keyword evidence="4" id="KW-0175">Coiled coil</keyword>
<feature type="domain" description="Thioredoxin" evidence="6">
    <location>
        <begin position="205"/>
        <end position="330"/>
    </location>
</feature>
<dbReference type="EMBL" id="JBEAFC010000009">
    <property type="protein sequence ID" value="KAL1541971.1"/>
    <property type="molecule type" value="Genomic_DNA"/>
</dbReference>
<evidence type="ECO:0000256" key="5">
    <source>
        <dbReference type="SAM" id="MobiDB-lite"/>
    </source>
</evidence>
<reference evidence="7 8" key="1">
    <citation type="submission" date="2024-06" db="EMBL/GenBank/DDBJ databases">
        <title>A chromosome level genome sequence of Diviner's sage (Salvia divinorum).</title>
        <authorList>
            <person name="Ford S.A."/>
            <person name="Ro D.-K."/>
            <person name="Ness R.W."/>
            <person name="Phillips M.A."/>
        </authorList>
    </citation>
    <scope>NUCLEOTIDE SEQUENCE [LARGE SCALE GENOMIC DNA]</scope>
    <source>
        <strain evidence="7">SAF-2024a</strain>
        <tissue evidence="7">Leaf</tissue>
    </source>
</reference>
<feature type="coiled-coil region" evidence="4">
    <location>
        <begin position="173"/>
        <end position="221"/>
    </location>
</feature>
<dbReference type="Proteomes" id="UP001567538">
    <property type="component" value="Unassembled WGS sequence"/>
</dbReference>
<dbReference type="SUPFAM" id="SSF52833">
    <property type="entry name" value="Thioredoxin-like"/>
    <property type="match status" value="1"/>
</dbReference>